<evidence type="ECO:0000259" key="3">
    <source>
        <dbReference type="Pfam" id="PF03763"/>
    </source>
</evidence>
<evidence type="ECO:0000256" key="2">
    <source>
        <dbReference type="SAM" id="MobiDB-lite"/>
    </source>
</evidence>
<dbReference type="OrthoDB" id="1939615at2759"/>
<feature type="compositionally biased region" description="Basic and acidic residues" evidence="2">
    <location>
        <begin position="9"/>
        <end position="26"/>
    </location>
</feature>
<dbReference type="PANTHER" id="PTHR31471:SF87">
    <property type="entry name" value="REMORIN 4.2"/>
    <property type="match status" value="1"/>
</dbReference>
<proteinExistence type="inferred from homology"/>
<protein>
    <recommendedName>
        <fullName evidence="3">Remorin C-terminal domain-containing protein</fullName>
    </recommendedName>
</protein>
<dbReference type="InterPro" id="IPR005516">
    <property type="entry name" value="Remorin_C"/>
</dbReference>
<feature type="region of interest" description="Disordered" evidence="2">
    <location>
        <begin position="1"/>
        <end position="60"/>
    </location>
</feature>
<dbReference type="Proteomes" id="UP000325577">
    <property type="component" value="Linkage Group LG7"/>
</dbReference>
<feature type="compositionally biased region" description="Low complexity" evidence="2">
    <location>
        <begin position="50"/>
        <end position="60"/>
    </location>
</feature>
<reference evidence="4 5" key="1">
    <citation type="submission" date="2019-09" db="EMBL/GenBank/DDBJ databases">
        <title>A chromosome-level genome assembly of the Chinese tupelo Nyssa sinensis.</title>
        <authorList>
            <person name="Yang X."/>
            <person name="Kang M."/>
            <person name="Yang Y."/>
            <person name="Xiong H."/>
            <person name="Wang M."/>
            <person name="Zhang Z."/>
            <person name="Wang Z."/>
            <person name="Wu H."/>
            <person name="Ma T."/>
            <person name="Liu J."/>
            <person name="Xi Z."/>
        </authorList>
    </citation>
    <scope>NUCLEOTIDE SEQUENCE [LARGE SCALE GENOMIC DNA]</scope>
    <source>
        <strain evidence="4">J267</strain>
        <tissue evidence="4">Leaf</tissue>
    </source>
</reference>
<accession>A0A5J4ZLQ2</accession>
<dbReference type="AlphaFoldDB" id="A0A5J4ZLQ2"/>
<dbReference type="EMBL" id="CM018050">
    <property type="protein sequence ID" value="KAA8518197.1"/>
    <property type="molecule type" value="Genomic_DNA"/>
</dbReference>
<comment type="similarity">
    <text evidence="1">Belongs to the remorin family.</text>
</comment>
<evidence type="ECO:0000313" key="4">
    <source>
        <dbReference type="EMBL" id="KAA8518197.1"/>
    </source>
</evidence>
<feature type="compositionally biased region" description="Basic and acidic residues" evidence="2">
    <location>
        <begin position="40"/>
        <end position="49"/>
    </location>
</feature>
<name>A0A5J4ZLQ2_9ASTE</name>
<dbReference type="Pfam" id="PF03763">
    <property type="entry name" value="Remorin_C"/>
    <property type="match status" value="1"/>
</dbReference>
<feature type="domain" description="Remorin C-terminal" evidence="3">
    <location>
        <begin position="148"/>
        <end position="208"/>
    </location>
</feature>
<dbReference type="PANTHER" id="PTHR31471">
    <property type="entry name" value="OS02G0116800 PROTEIN"/>
    <property type="match status" value="1"/>
</dbReference>
<evidence type="ECO:0000256" key="1">
    <source>
        <dbReference type="ARBA" id="ARBA00005711"/>
    </source>
</evidence>
<keyword evidence="5" id="KW-1185">Reference proteome</keyword>
<sequence>MLNDQRAITSREDQDHDDDEHFRDIHALTPPHPLPANRGRQRETWETSSHRSSSLSVASEGASIENFTTISREFNALVLAGSVTGNNDGSSNENNLARIGEEEMHEENNPLAMVPDNNLLDLVSFHRQSGFWTANSHSEVSVQGVKKEEVESKISAWQTAKIAKINNRLKRQEAIINGRESEQVQKATSWMKKVERKLEEKRAKALGKDAE</sequence>
<gene>
    <name evidence="4" type="ORF">F0562_015671</name>
</gene>
<organism evidence="4 5">
    <name type="scientific">Nyssa sinensis</name>
    <dbReference type="NCBI Taxonomy" id="561372"/>
    <lineage>
        <taxon>Eukaryota</taxon>
        <taxon>Viridiplantae</taxon>
        <taxon>Streptophyta</taxon>
        <taxon>Embryophyta</taxon>
        <taxon>Tracheophyta</taxon>
        <taxon>Spermatophyta</taxon>
        <taxon>Magnoliopsida</taxon>
        <taxon>eudicotyledons</taxon>
        <taxon>Gunneridae</taxon>
        <taxon>Pentapetalae</taxon>
        <taxon>asterids</taxon>
        <taxon>Cornales</taxon>
        <taxon>Nyssaceae</taxon>
        <taxon>Nyssa</taxon>
    </lineage>
</organism>
<evidence type="ECO:0000313" key="5">
    <source>
        <dbReference type="Proteomes" id="UP000325577"/>
    </source>
</evidence>